<dbReference type="PANTHER" id="PTHR14387:SF0">
    <property type="entry name" value="DUF2428 DOMAIN-CONTAINING PROTEIN"/>
    <property type="match status" value="1"/>
</dbReference>
<keyword evidence="2" id="KW-0819">tRNA processing</keyword>
<keyword evidence="7" id="KW-1185">Reference proteome</keyword>
<dbReference type="InterPro" id="IPR016024">
    <property type="entry name" value="ARM-type_fold"/>
</dbReference>
<name>A0A1L9R9M9_ASPWE</name>
<feature type="domain" description="tRNA (32-2'-O)-methyltransferase regulator THADA-like TPR repeats region" evidence="4">
    <location>
        <begin position="283"/>
        <end position="571"/>
    </location>
</feature>
<evidence type="ECO:0000256" key="2">
    <source>
        <dbReference type="ARBA" id="ARBA00022694"/>
    </source>
</evidence>
<dbReference type="VEuPathDB" id="FungiDB:ASPWEDRAFT_697288"/>
<dbReference type="OrthoDB" id="289314at2759"/>
<dbReference type="Pfam" id="PF25150">
    <property type="entry name" value="TPR_Trm732"/>
    <property type="match status" value="1"/>
</dbReference>
<evidence type="ECO:0000259" key="3">
    <source>
        <dbReference type="Pfam" id="PF10350"/>
    </source>
</evidence>
<reference evidence="7" key="1">
    <citation type="journal article" date="2017" name="Genome Biol.">
        <title>Comparative genomics reveals high biological diversity and specific adaptations in the industrially and medically important fungal genus Aspergillus.</title>
        <authorList>
            <person name="de Vries R.P."/>
            <person name="Riley R."/>
            <person name="Wiebenga A."/>
            <person name="Aguilar-Osorio G."/>
            <person name="Amillis S."/>
            <person name="Uchima C.A."/>
            <person name="Anderluh G."/>
            <person name="Asadollahi M."/>
            <person name="Askin M."/>
            <person name="Barry K."/>
            <person name="Battaglia E."/>
            <person name="Bayram O."/>
            <person name="Benocci T."/>
            <person name="Braus-Stromeyer S.A."/>
            <person name="Caldana C."/>
            <person name="Canovas D."/>
            <person name="Cerqueira G.C."/>
            <person name="Chen F."/>
            <person name="Chen W."/>
            <person name="Choi C."/>
            <person name="Clum A."/>
            <person name="Dos Santos R.A."/>
            <person name="Damasio A.R."/>
            <person name="Diallinas G."/>
            <person name="Emri T."/>
            <person name="Fekete E."/>
            <person name="Flipphi M."/>
            <person name="Freyberg S."/>
            <person name="Gallo A."/>
            <person name="Gournas C."/>
            <person name="Habgood R."/>
            <person name="Hainaut M."/>
            <person name="Harispe M.L."/>
            <person name="Henrissat B."/>
            <person name="Hilden K.S."/>
            <person name="Hope R."/>
            <person name="Hossain A."/>
            <person name="Karabika E."/>
            <person name="Karaffa L."/>
            <person name="Karanyi Z."/>
            <person name="Krasevec N."/>
            <person name="Kuo A."/>
            <person name="Kusch H."/>
            <person name="LaButti K."/>
            <person name="Lagendijk E.L."/>
            <person name="Lapidus A."/>
            <person name="Levasseur A."/>
            <person name="Lindquist E."/>
            <person name="Lipzen A."/>
            <person name="Logrieco A.F."/>
            <person name="MacCabe A."/>
            <person name="Maekelae M.R."/>
            <person name="Malavazi I."/>
            <person name="Melin P."/>
            <person name="Meyer V."/>
            <person name="Mielnichuk N."/>
            <person name="Miskei M."/>
            <person name="Molnar A.P."/>
            <person name="Mule G."/>
            <person name="Ngan C.Y."/>
            <person name="Orejas M."/>
            <person name="Orosz E."/>
            <person name="Ouedraogo J.P."/>
            <person name="Overkamp K.M."/>
            <person name="Park H.-S."/>
            <person name="Perrone G."/>
            <person name="Piumi F."/>
            <person name="Punt P.J."/>
            <person name="Ram A.F."/>
            <person name="Ramon A."/>
            <person name="Rauscher S."/>
            <person name="Record E."/>
            <person name="Riano-Pachon D.M."/>
            <person name="Robert V."/>
            <person name="Roehrig J."/>
            <person name="Ruller R."/>
            <person name="Salamov A."/>
            <person name="Salih N.S."/>
            <person name="Samson R.A."/>
            <person name="Sandor E."/>
            <person name="Sanguinetti M."/>
            <person name="Schuetze T."/>
            <person name="Sepcic K."/>
            <person name="Shelest E."/>
            <person name="Sherlock G."/>
            <person name="Sophianopoulou V."/>
            <person name="Squina F.M."/>
            <person name="Sun H."/>
            <person name="Susca A."/>
            <person name="Todd R.B."/>
            <person name="Tsang A."/>
            <person name="Unkles S.E."/>
            <person name="van de Wiele N."/>
            <person name="van Rossen-Uffink D."/>
            <person name="Oliveira J.V."/>
            <person name="Vesth T.C."/>
            <person name="Visser J."/>
            <person name="Yu J.-H."/>
            <person name="Zhou M."/>
            <person name="Andersen M.R."/>
            <person name="Archer D.B."/>
            <person name="Baker S.E."/>
            <person name="Benoit I."/>
            <person name="Brakhage A.A."/>
            <person name="Braus G.H."/>
            <person name="Fischer R."/>
            <person name="Frisvad J.C."/>
            <person name="Goldman G.H."/>
            <person name="Houbraken J."/>
            <person name="Oakley B."/>
            <person name="Pocsi I."/>
            <person name="Scazzocchio C."/>
            <person name="Seiboth B."/>
            <person name="vanKuyk P.A."/>
            <person name="Wortman J."/>
            <person name="Dyer P.S."/>
            <person name="Grigoriev I.V."/>
        </authorList>
    </citation>
    <scope>NUCLEOTIDE SEQUENCE [LARGE SCALE GENOMIC DNA]</scope>
    <source>
        <strain evidence="7">DTO 134E9</strain>
    </source>
</reference>
<evidence type="ECO:0000313" key="7">
    <source>
        <dbReference type="Proteomes" id="UP000184383"/>
    </source>
</evidence>
<dbReference type="InterPro" id="IPR056843">
    <property type="entry name" value="THADA-like_TPR"/>
</dbReference>
<dbReference type="Pfam" id="PF10350">
    <property type="entry name" value="DUF2428"/>
    <property type="match status" value="1"/>
</dbReference>
<dbReference type="GeneID" id="63754913"/>
<accession>A0A1L9R9M9</accession>
<feature type="domain" description="tRNA (32-2'-O)-methyltransferase regulator THADA-like C-terminal TPR repeats region" evidence="5">
    <location>
        <begin position="956"/>
        <end position="1113"/>
    </location>
</feature>
<evidence type="ECO:0000259" key="4">
    <source>
        <dbReference type="Pfam" id="PF25150"/>
    </source>
</evidence>
<feature type="domain" description="DUF2428" evidence="3">
    <location>
        <begin position="718"/>
        <end position="954"/>
    </location>
</feature>
<dbReference type="InterPro" id="IPR019442">
    <property type="entry name" value="THADA/TRM732_DUF2428"/>
</dbReference>
<dbReference type="InterPro" id="IPR051954">
    <property type="entry name" value="tRNA_methyltransferase_THADA"/>
</dbReference>
<gene>
    <name evidence="6" type="ORF">ASPWEDRAFT_697288</name>
</gene>
<dbReference type="EMBL" id="KV878216">
    <property type="protein sequence ID" value="OJJ31583.1"/>
    <property type="molecule type" value="Genomic_DNA"/>
</dbReference>
<evidence type="ECO:0000259" key="5">
    <source>
        <dbReference type="Pfam" id="PF25151"/>
    </source>
</evidence>
<dbReference type="Proteomes" id="UP000184383">
    <property type="component" value="Unassembled WGS sequence"/>
</dbReference>
<evidence type="ECO:0000313" key="6">
    <source>
        <dbReference type="EMBL" id="OJJ31583.1"/>
    </source>
</evidence>
<dbReference type="InterPro" id="IPR056842">
    <property type="entry name" value="THADA-like_TPR_C"/>
</dbReference>
<dbReference type="Pfam" id="PF26523">
    <property type="entry name" value="Trm732_C"/>
    <property type="match status" value="1"/>
</dbReference>
<dbReference type="GO" id="GO:0005829">
    <property type="term" value="C:cytosol"/>
    <property type="evidence" value="ECO:0007669"/>
    <property type="project" value="TreeGrafter"/>
</dbReference>
<dbReference type="RefSeq" id="XP_040685260.1">
    <property type="nucleotide sequence ID" value="XM_040839065.1"/>
</dbReference>
<organism evidence="6 7">
    <name type="scientific">Aspergillus wentii DTO 134E9</name>
    <dbReference type="NCBI Taxonomy" id="1073089"/>
    <lineage>
        <taxon>Eukaryota</taxon>
        <taxon>Fungi</taxon>
        <taxon>Dikarya</taxon>
        <taxon>Ascomycota</taxon>
        <taxon>Pezizomycotina</taxon>
        <taxon>Eurotiomycetes</taxon>
        <taxon>Eurotiomycetidae</taxon>
        <taxon>Eurotiales</taxon>
        <taxon>Aspergillaceae</taxon>
        <taxon>Aspergillus</taxon>
        <taxon>Aspergillus subgen. Cremei</taxon>
    </lineage>
</organism>
<dbReference type="PANTHER" id="PTHR14387">
    <property type="entry name" value="THADA/DEATH RECEPTOR INTERACTING PROTEIN"/>
    <property type="match status" value="1"/>
</dbReference>
<dbReference type="Pfam" id="PF25151">
    <property type="entry name" value="TPR_Trm732_C"/>
    <property type="match status" value="1"/>
</dbReference>
<sequence>MEIETTPGVHVDGRWPQMDAISQNIQVLSEETLAQIVKGPLRKFTLECEDDMKVSQVWRCMLKTFSTTFISHPFTTVSCNALSAFMDAALVSQNERTRQIIYSHETWLTVFEVYLDRFEESKPKPMKQVLTSLVKILAKYREGPSAQSILAKIVDATIPSIVLGESRLRLKASLVCWEIFLRKSAILPSELILMSGDWLLKNQGRLPSSFKEECETLSIDIAQFIQTPSNDNASKTTVAKSLVFALLTRAENPDFTSSAGAVMVAFFQKMKDAHPEDAESISSIWVAPVKYIVQQNPEGLESMSNNILHPLFGIDSRGFNRFINTLPLKSLLAGDMTDAPLSEYMVLFTALQVAKKTGLVHEDHYFSKGSAKAEADGAVVLKSEVIGQFLLHREPRIRIAALSLLITATATAKPLTSTAIRTILKGLPHMHAEPDSYLRGEILSLTRKLIFRLKGGILLDQENPTAQPVSTDKKGQAIYARSDSESLACLNAYLEFLKADLRPTASYPRHIAALKALYLILDSGLDPRIDKPTAGKSDGDKIPWKFKLEIFQPNLLRLLVDLLLDPFEEVRATSLSILALFPQDILLNSLSTADQVSTTVPGLINALSKAEQLASNTSRADHADTVARLYHITFCAAAQGGSNGSASQWWESKNGVVDAILKKLEDKLSLAGGLFNASMRDAPLHGYISALRYIVSMSDFYSLISEPKNTAYIEWKTVHSRITSLCDKIWDGVKPVLCIDSPEGHTDEPVEDLNVGPKDILSYSWRALREASLLLHATLSNASYGPKGENGLKVDDYEKIGKTSFIQLAELRHRGAFSTVSQTFTTCCQRCGQSKDSAISALPQNWYQDAKRIIFETASKLTRRSAGLPALATGILSSAPGGSLFQQVMGDLHEISRLPAEHDSSKQDLELPQVHAMNCLKDIFTNTRLGPFTEPFIMSALNLSADRMGSPIWALRNSGLMLFRALLTRMCRDIPGASLGFGGSSGSEPGARIPFQRYSGLLQLLSGLLRPSQSGQNSEDGGIALVTERVFPALELIGEKIPSVSGDEDIMLRELVQEHLKSSVWGIREHAARVYASLLNRSEILKEVQTLLDVDRDVKTQNFVHGKALCVRYALRRFASSPPLHWNNHIDEVFSTDRNVLATLFPLAQSPYIATALLEIVTDTAEKSIVSGAEEKLGFLLTEVFDTYQLHDVMDYIWKSSDSLRRSSSVARASSLLRRVLSWTTVLRMLSTKESVDLPSFFKQVSDVDSDAARWVLEQLQDILGETQRHRKSLLDLYSSVILGNYPEDVKAAAISNLATGLEVLLDFRYDNTKGLDLPWEALGAQIKSELETGTWSRDTSDAVLRLQGCLLAIRASLHQWQFLSDFELDLRGWGTKVQFAMQEETEFTTRHAAVSSLKTLGRVLRPLGSPPREDPVFLDIYLILYDMLNDDDEELRDIAASTASWVLSYSSVSPSKAVALASLPAAELLAEFIAGNYASSPLLGNKILRYIAGQEPRINGFVSQTKLTPVSYLVSEFRKESTVLFVEEKQNLFIDEIRDVDIWTRKLNQLTDISFDGSLIQEISKWVFEAVSYLAETTAQSAGADGLLGWASKPEVFTLGVRAISLAAAFSSEGSFASRYLGEDQSKIKGCLKSLFDNGTTASLHDEWLLRTQAALGTS</sequence>
<dbReference type="STRING" id="1073089.A0A1L9R9M9"/>
<comment type="similarity">
    <text evidence="1">Belongs to the THADA family.</text>
</comment>
<evidence type="ECO:0000256" key="1">
    <source>
        <dbReference type="ARBA" id="ARBA00010409"/>
    </source>
</evidence>
<dbReference type="GO" id="GO:0030488">
    <property type="term" value="P:tRNA methylation"/>
    <property type="evidence" value="ECO:0007669"/>
    <property type="project" value="TreeGrafter"/>
</dbReference>
<dbReference type="SUPFAM" id="SSF48371">
    <property type="entry name" value="ARM repeat"/>
    <property type="match status" value="1"/>
</dbReference>
<protein>
    <submittedName>
        <fullName evidence="6">Uncharacterized protein</fullName>
    </submittedName>
</protein>
<proteinExistence type="inferred from homology"/>